<proteinExistence type="inferred from homology"/>
<dbReference type="InterPro" id="IPR027417">
    <property type="entry name" value="P-loop_NTPase"/>
</dbReference>
<evidence type="ECO:0000256" key="2">
    <source>
        <dbReference type="ARBA" id="ARBA00022801"/>
    </source>
</evidence>
<reference evidence="7" key="1">
    <citation type="submission" date="2021-01" db="EMBL/GenBank/DDBJ databases">
        <authorList>
            <person name="Corre E."/>
            <person name="Pelletier E."/>
            <person name="Niang G."/>
            <person name="Scheremetjew M."/>
            <person name="Finn R."/>
            <person name="Kale V."/>
            <person name="Holt S."/>
            <person name="Cochrane G."/>
            <person name="Meng A."/>
            <person name="Brown T."/>
            <person name="Cohen L."/>
        </authorList>
    </citation>
    <scope>NUCLEOTIDE SEQUENCE</scope>
    <source>
        <strain evidence="7">NY070348D</strain>
    </source>
</reference>
<dbReference type="InterPro" id="IPR003191">
    <property type="entry name" value="Guanylate-bd/ATL_C"/>
</dbReference>
<feature type="transmembrane region" description="Helical" evidence="5">
    <location>
        <begin position="508"/>
        <end position="526"/>
    </location>
</feature>
<evidence type="ECO:0000256" key="3">
    <source>
        <dbReference type="ARBA" id="ARBA00023134"/>
    </source>
</evidence>
<feature type="domain" description="GB1/RHD3-type G" evidence="6">
    <location>
        <begin position="44"/>
        <end position="357"/>
    </location>
</feature>
<evidence type="ECO:0000259" key="6">
    <source>
        <dbReference type="PROSITE" id="PS51715"/>
    </source>
</evidence>
<dbReference type="GO" id="GO:0005525">
    <property type="term" value="F:GTP binding"/>
    <property type="evidence" value="ECO:0007669"/>
    <property type="project" value="UniProtKB-KW"/>
</dbReference>
<keyword evidence="3" id="KW-0342">GTP-binding</keyword>
<protein>
    <recommendedName>
        <fullName evidence="6">GB1/RHD3-type G domain-containing protein</fullName>
    </recommendedName>
</protein>
<sequence length="557" mass="63783">MAEEDVKGKTSGEAIKIIDINAEGDSFVLNEEKLRQVLQKVPKDLKLNVISVVGAFRTGKSFILDLFLRYLRSDPAESFEEEPDEKWMYRGGKLEGNNNTTKDSKGDIEGGFGWRSGRERCTTGIWIWSEHFIRELPDSKGEKVAVLIMDTQGMFDSTLGQHLTASIFGLSTLISSYSVYNLDKRIQEDNLQHLALFSEYGRVALVEERKAGEEEWTSTADGESQKTGEGPRPFQRLELLVRDWQDFHDIDGTLEEIHDDMRSYLDEVLRERRQKDLKEVREQIKLCFEDVSCWLLPHPGMEVIKKTFDGDIDKISPEFRRLAADYIRRVFSKRMVVKKIHARPVTAMELFTYVKAYCGLFREAKIFPEAQTLLAATAQANNMNALASAIQSYRREMDKLVGVGKPYVTEKKLKKHHALCSQGAVEKFNEVATIGPVATIQDYREKLENQIEDRFKDYLEANRLRDPFGFVAPYIVPILIALGAYIVRYILETVCPRRSETCLDVSDFFGALFFTIISFLFFHFAAQGYGIHQRVKVLFGKTNDDDEVPEGDHLKKD</sequence>
<feature type="transmembrane region" description="Helical" evidence="5">
    <location>
        <begin position="468"/>
        <end position="488"/>
    </location>
</feature>
<dbReference type="Gene3D" id="1.20.58.420">
    <property type="entry name" value="AHSP"/>
    <property type="match status" value="1"/>
</dbReference>
<keyword evidence="1" id="KW-0547">Nucleotide-binding</keyword>
<evidence type="ECO:0000313" key="7">
    <source>
        <dbReference type="EMBL" id="CAD9700527.1"/>
    </source>
</evidence>
<dbReference type="PANTHER" id="PTHR10751">
    <property type="entry name" value="GUANYLATE BINDING PROTEIN"/>
    <property type="match status" value="1"/>
</dbReference>
<keyword evidence="5" id="KW-0472">Membrane</keyword>
<organism evidence="7">
    <name type="scientific">Mucochytrium quahogii</name>
    <dbReference type="NCBI Taxonomy" id="96639"/>
    <lineage>
        <taxon>Eukaryota</taxon>
        <taxon>Sar</taxon>
        <taxon>Stramenopiles</taxon>
        <taxon>Bigyra</taxon>
        <taxon>Labyrinthulomycetes</taxon>
        <taxon>Thraustochytrida</taxon>
        <taxon>Thraustochytriidae</taxon>
        <taxon>Mucochytrium</taxon>
    </lineage>
</organism>
<keyword evidence="5" id="KW-1133">Transmembrane helix</keyword>
<dbReference type="GO" id="GO:0003924">
    <property type="term" value="F:GTPase activity"/>
    <property type="evidence" value="ECO:0007669"/>
    <property type="project" value="InterPro"/>
</dbReference>
<dbReference type="AlphaFoldDB" id="A0A7S2SIT7"/>
<evidence type="ECO:0000256" key="4">
    <source>
        <dbReference type="PROSITE-ProRule" id="PRU01052"/>
    </source>
</evidence>
<dbReference type="Pfam" id="PF02263">
    <property type="entry name" value="GBP"/>
    <property type="match status" value="1"/>
</dbReference>
<keyword evidence="5" id="KW-0812">Transmembrane</keyword>
<dbReference type="Pfam" id="PF02841">
    <property type="entry name" value="GBP_C"/>
    <property type="match status" value="1"/>
</dbReference>
<dbReference type="Gene3D" id="3.40.50.300">
    <property type="entry name" value="P-loop containing nucleotide triphosphate hydrolases"/>
    <property type="match status" value="1"/>
</dbReference>
<accession>A0A7S2SIT7</accession>
<dbReference type="InterPro" id="IPR036543">
    <property type="entry name" value="Guanylate-bd_C_sf"/>
</dbReference>
<dbReference type="InterPro" id="IPR015894">
    <property type="entry name" value="Guanylate-bd_N"/>
</dbReference>
<evidence type="ECO:0000256" key="5">
    <source>
        <dbReference type="SAM" id="Phobius"/>
    </source>
</evidence>
<comment type="similarity">
    <text evidence="4">Belongs to the TRAFAC class dynamin-like GTPase superfamily. GB1/RHD3 GTPase family.</text>
</comment>
<gene>
    <name evidence="7" type="ORF">QSP1433_LOCUS14283</name>
</gene>
<dbReference type="EMBL" id="HBHK01022504">
    <property type="protein sequence ID" value="CAD9700527.1"/>
    <property type="molecule type" value="Transcribed_RNA"/>
</dbReference>
<dbReference type="InterPro" id="IPR030386">
    <property type="entry name" value="G_GB1_RHD3_dom"/>
</dbReference>
<dbReference type="SUPFAM" id="SSF48340">
    <property type="entry name" value="Interferon-induced guanylate-binding protein 1 (GBP1), C-terminal domain"/>
    <property type="match status" value="1"/>
</dbReference>
<dbReference type="PROSITE" id="PS51715">
    <property type="entry name" value="G_GB1_RHD3"/>
    <property type="match status" value="1"/>
</dbReference>
<name>A0A7S2SIT7_9STRA</name>
<evidence type="ECO:0000256" key="1">
    <source>
        <dbReference type="ARBA" id="ARBA00022741"/>
    </source>
</evidence>
<dbReference type="SUPFAM" id="SSF52540">
    <property type="entry name" value="P-loop containing nucleoside triphosphate hydrolases"/>
    <property type="match status" value="1"/>
</dbReference>
<keyword evidence="2" id="KW-0378">Hydrolase</keyword>